<dbReference type="Proteomes" id="UP000609726">
    <property type="component" value="Unassembled WGS sequence"/>
</dbReference>
<keyword evidence="1" id="KW-0472">Membrane</keyword>
<keyword evidence="3" id="KW-1185">Reference proteome</keyword>
<evidence type="ECO:0000256" key="1">
    <source>
        <dbReference type="SAM" id="Phobius"/>
    </source>
</evidence>
<reference evidence="2 3" key="1">
    <citation type="submission" date="2019-10" db="EMBL/GenBank/DDBJ databases">
        <title>Taxonomy of Antarctic Massilia spp.: description of Massilia rubra sp. nov., Massilia aquatica sp. nov., Massilia mucilaginosa sp. nov., Massilia frigida sp. nov. isolated from streams, lakes and regoliths.</title>
        <authorList>
            <person name="Holochova P."/>
            <person name="Sedlacek I."/>
            <person name="Kralova S."/>
            <person name="Maslanova I."/>
            <person name="Busse H.-J."/>
            <person name="Stankova E."/>
            <person name="Vrbovska V."/>
            <person name="Kovarovic V."/>
            <person name="Bartak M."/>
            <person name="Svec P."/>
            <person name="Pantucek R."/>
        </authorList>
    </citation>
    <scope>NUCLEOTIDE SEQUENCE [LARGE SCALE GENOMIC DNA]</scope>
    <source>
        <strain evidence="2 3">CCM 8733</strain>
    </source>
</reference>
<accession>A0ABX0NVD6</accession>
<protein>
    <submittedName>
        <fullName evidence="2">Uncharacterized protein</fullName>
    </submittedName>
</protein>
<evidence type="ECO:0000313" key="2">
    <source>
        <dbReference type="EMBL" id="NHZ90695.1"/>
    </source>
</evidence>
<keyword evidence="1" id="KW-1133">Transmembrane helix</keyword>
<evidence type="ECO:0000313" key="3">
    <source>
        <dbReference type="Proteomes" id="UP000609726"/>
    </source>
</evidence>
<keyword evidence="1" id="KW-0812">Transmembrane</keyword>
<dbReference type="EMBL" id="WHJH01000019">
    <property type="protein sequence ID" value="NHZ90695.1"/>
    <property type="molecule type" value="Genomic_DNA"/>
</dbReference>
<organism evidence="2 3">
    <name type="scientific">Massilia mucilaginosa</name>
    <dbReference type="NCBI Taxonomy" id="2609282"/>
    <lineage>
        <taxon>Bacteria</taxon>
        <taxon>Pseudomonadati</taxon>
        <taxon>Pseudomonadota</taxon>
        <taxon>Betaproteobacteria</taxon>
        <taxon>Burkholderiales</taxon>
        <taxon>Oxalobacteraceae</taxon>
        <taxon>Telluria group</taxon>
        <taxon>Massilia</taxon>
    </lineage>
</organism>
<dbReference type="RefSeq" id="WP_166877480.1">
    <property type="nucleotide sequence ID" value="NZ_WHJH01000019.1"/>
</dbReference>
<gene>
    <name evidence="2" type="ORF">F2P45_16945</name>
</gene>
<comment type="caution">
    <text evidence="2">The sequence shown here is derived from an EMBL/GenBank/DDBJ whole genome shotgun (WGS) entry which is preliminary data.</text>
</comment>
<proteinExistence type="predicted"/>
<name>A0ABX0NVD6_9BURK</name>
<sequence length="62" mass="7073">MHQVLLSAIHEISWIINMRRHVLILMRRGIVLACMSFSWAGIAFGYCPPKMNACRDDQSIIG</sequence>
<feature type="transmembrane region" description="Helical" evidence="1">
    <location>
        <begin position="29"/>
        <end position="46"/>
    </location>
</feature>